<gene>
    <name evidence="1" type="ORF">GALMADRAFT_223494</name>
</gene>
<dbReference type="EMBL" id="KL142373">
    <property type="protein sequence ID" value="KDR79264.1"/>
    <property type="molecule type" value="Genomic_DNA"/>
</dbReference>
<keyword evidence="2" id="KW-1185">Reference proteome</keyword>
<accession>A0A067TH68</accession>
<protein>
    <submittedName>
        <fullName evidence="1">Uncharacterized protein</fullName>
    </submittedName>
</protein>
<evidence type="ECO:0000313" key="1">
    <source>
        <dbReference type="EMBL" id="KDR79264.1"/>
    </source>
</evidence>
<proteinExistence type="predicted"/>
<name>A0A067TH68_GALM3</name>
<dbReference type="HOGENOM" id="CLU_2469251_0_0_1"/>
<dbReference type="AlphaFoldDB" id="A0A067TH68"/>
<reference evidence="2" key="1">
    <citation type="journal article" date="2014" name="Proc. Natl. Acad. Sci. U.S.A.">
        <title>Extensive sampling of basidiomycete genomes demonstrates inadequacy of the white-rot/brown-rot paradigm for wood decay fungi.</title>
        <authorList>
            <person name="Riley R."/>
            <person name="Salamov A.A."/>
            <person name="Brown D.W."/>
            <person name="Nagy L.G."/>
            <person name="Floudas D."/>
            <person name="Held B.W."/>
            <person name="Levasseur A."/>
            <person name="Lombard V."/>
            <person name="Morin E."/>
            <person name="Otillar R."/>
            <person name="Lindquist E.A."/>
            <person name="Sun H."/>
            <person name="LaButti K.M."/>
            <person name="Schmutz J."/>
            <person name="Jabbour D."/>
            <person name="Luo H."/>
            <person name="Baker S.E."/>
            <person name="Pisabarro A.G."/>
            <person name="Walton J.D."/>
            <person name="Blanchette R.A."/>
            <person name="Henrissat B."/>
            <person name="Martin F."/>
            <person name="Cullen D."/>
            <person name="Hibbett D.S."/>
            <person name="Grigoriev I.V."/>
        </authorList>
    </citation>
    <scope>NUCLEOTIDE SEQUENCE [LARGE SCALE GENOMIC DNA]</scope>
    <source>
        <strain evidence="2">CBS 339.88</strain>
    </source>
</reference>
<organism evidence="1 2">
    <name type="scientific">Galerina marginata (strain CBS 339.88)</name>
    <dbReference type="NCBI Taxonomy" id="685588"/>
    <lineage>
        <taxon>Eukaryota</taxon>
        <taxon>Fungi</taxon>
        <taxon>Dikarya</taxon>
        <taxon>Basidiomycota</taxon>
        <taxon>Agaricomycotina</taxon>
        <taxon>Agaricomycetes</taxon>
        <taxon>Agaricomycetidae</taxon>
        <taxon>Agaricales</taxon>
        <taxon>Agaricineae</taxon>
        <taxon>Strophariaceae</taxon>
        <taxon>Galerina</taxon>
    </lineage>
</organism>
<dbReference type="Proteomes" id="UP000027222">
    <property type="component" value="Unassembled WGS sequence"/>
</dbReference>
<sequence>MPTFGSGIGEGEKETGAGWVHPAHCPSCPNCNADFSAVSSFLAHSPQYFDPDATEAISVKRPDNFPECECWFKGTGARHPGAGHLGVP</sequence>
<evidence type="ECO:0000313" key="2">
    <source>
        <dbReference type="Proteomes" id="UP000027222"/>
    </source>
</evidence>